<protein>
    <recommendedName>
        <fullName evidence="8">L-seryl-tRNA(Sec) selenium transferase</fullName>
        <ecNumber evidence="8">2.9.1.1</ecNumber>
    </recommendedName>
    <alternativeName>
        <fullName evidence="8">Selenocysteine synthase</fullName>
        <shortName evidence="8">Sec synthase</shortName>
    </alternativeName>
    <alternativeName>
        <fullName evidence="8">Selenocysteinyl-tRNA(Sec) synthase</fullName>
    </alternativeName>
</protein>
<comment type="catalytic activity">
    <reaction evidence="8">
        <text>L-seryl-tRNA(Sec) + selenophosphate + H(+) = L-selenocysteinyl-tRNA(Sec) + phosphate</text>
        <dbReference type="Rhea" id="RHEA:22728"/>
        <dbReference type="Rhea" id="RHEA-COMP:9742"/>
        <dbReference type="Rhea" id="RHEA-COMP:9743"/>
        <dbReference type="ChEBI" id="CHEBI:15378"/>
        <dbReference type="ChEBI" id="CHEBI:16144"/>
        <dbReference type="ChEBI" id="CHEBI:43474"/>
        <dbReference type="ChEBI" id="CHEBI:78533"/>
        <dbReference type="ChEBI" id="CHEBI:78573"/>
        <dbReference type="EC" id="2.9.1.1"/>
    </reaction>
</comment>
<evidence type="ECO:0000313" key="10">
    <source>
        <dbReference type="EMBL" id="STP10446.1"/>
    </source>
</evidence>
<dbReference type="InterPro" id="IPR015424">
    <property type="entry name" value="PyrdxlP-dep_Trfase"/>
</dbReference>
<dbReference type="InterPro" id="IPR004534">
    <property type="entry name" value="SelA_trans"/>
</dbReference>
<evidence type="ECO:0000256" key="1">
    <source>
        <dbReference type="ARBA" id="ARBA00001933"/>
    </source>
</evidence>
<dbReference type="NCBIfam" id="TIGR00474">
    <property type="entry name" value="selA"/>
    <property type="match status" value="1"/>
</dbReference>
<dbReference type="EC" id="2.9.1.1" evidence="8"/>
<comment type="similarity">
    <text evidence="7 8">Belongs to the SelA family.</text>
</comment>
<evidence type="ECO:0000256" key="5">
    <source>
        <dbReference type="ARBA" id="ARBA00022917"/>
    </source>
</evidence>
<sequence>MQHISKDTRQDTLKPTQKTLLRHIPKVDTLLAHADLQDFDKAFILPLIYEHLQALRDSILQGAKPSTDINTHTKKIKAKALQAQAPTMQSVINATGVVIHTNLGRSVFSQEIMEQITPLLTAYNTLEYDLHKGKRGERYIHATQILAQMFGVESALLVNNNAASVLLILNTFAKDKEVIISRGELVEIGGSFRIPEVMKCASSILCEVGATNKTHLHDYENAINEKTAMIMKAHQSNFKQIGFTKDCHIKELITLAKKHNLIDYFDLGSGHCGILSLKDEPSVSEICKYKPSLLSFSGDKLFGGPQLGIILGKKELIEQLKANQLLRALRVDKFSILALIATLQAYRDKAYHKIPTLNMLLIPLEKLESKARHLQSLIAQSCMSQKVQVEVLRLSSLAGGGSVPHIEFESWGVSLQSKILNAKAFEEKLRLQGLITCIQRDKILLDMRTLLPHDEEKIVMILESVLGQGND</sequence>
<comment type="function">
    <text evidence="8">Converts seryl-tRNA(Sec) to selenocysteinyl-tRNA(Sec) required for selenoprotein biosynthesis.</text>
</comment>
<comment type="cofactor">
    <cofactor evidence="1 8 9">
        <name>pyridoxal 5'-phosphate</name>
        <dbReference type="ChEBI" id="CHEBI:597326"/>
    </cofactor>
</comment>
<evidence type="ECO:0000256" key="8">
    <source>
        <dbReference type="HAMAP-Rule" id="MF_00423"/>
    </source>
</evidence>
<dbReference type="AlphaFoldDB" id="A0A377JR64"/>
<organism evidence="10 11">
    <name type="scientific">Helicobacter cinaedi</name>
    <dbReference type="NCBI Taxonomy" id="213"/>
    <lineage>
        <taxon>Bacteria</taxon>
        <taxon>Pseudomonadati</taxon>
        <taxon>Campylobacterota</taxon>
        <taxon>Epsilonproteobacteria</taxon>
        <taxon>Campylobacterales</taxon>
        <taxon>Helicobacteraceae</taxon>
        <taxon>Helicobacter</taxon>
    </lineage>
</organism>
<dbReference type="UniPathway" id="UPA00906">
    <property type="reaction ID" value="UER00896"/>
</dbReference>
<evidence type="ECO:0000256" key="6">
    <source>
        <dbReference type="ARBA" id="ARBA00023266"/>
    </source>
</evidence>
<dbReference type="Gene3D" id="3.90.1150.180">
    <property type="match status" value="1"/>
</dbReference>
<dbReference type="Gene3D" id="3.40.640.10">
    <property type="entry name" value="Type I PLP-dependent aspartate aminotransferase-like (Major domain)"/>
    <property type="match status" value="1"/>
</dbReference>
<keyword evidence="4 8" id="KW-0663">Pyridoxal phosphate</keyword>
<dbReference type="EMBL" id="UGHX01000001">
    <property type="protein sequence ID" value="STP10446.1"/>
    <property type="molecule type" value="Genomic_DNA"/>
</dbReference>
<dbReference type="PANTHER" id="PTHR32328:SF0">
    <property type="entry name" value="L-SERYL-TRNA(SEC) SELENIUM TRANSFERASE"/>
    <property type="match status" value="1"/>
</dbReference>
<dbReference type="RefSeq" id="WP_115721316.1">
    <property type="nucleotide sequence ID" value="NZ_UGHX01000001.1"/>
</dbReference>
<dbReference type="Pfam" id="PF03841">
    <property type="entry name" value="SelA"/>
    <property type="match status" value="1"/>
</dbReference>
<dbReference type="GO" id="GO:0005737">
    <property type="term" value="C:cytoplasm"/>
    <property type="evidence" value="ECO:0007669"/>
    <property type="project" value="UniProtKB-SubCell"/>
</dbReference>
<dbReference type="HAMAP" id="MF_00423">
    <property type="entry name" value="SelA"/>
    <property type="match status" value="1"/>
</dbReference>
<evidence type="ECO:0000313" key="11">
    <source>
        <dbReference type="Proteomes" id="UP000255103"/>
    </source>
</evidence>
<dbReference type="GO" id="GO:0001717">
    <property type="term" value="P:conversion of seryl-tRNAsec to selenocys-tRNAsec"/>
    <property type="evidence" value="ECO:0007669"/>
    <property type="project" value="UniProtKB-UniRule"/>
</dbReference>
<comment type="subcellular location">
    <subcellularLocation>
        <location evidence="8">Cytoplasm</location>
    </subcellularLocation>
</comment>
<dbReference type="GO" id="GO:0004125">
    <property type="term" value="F:L-seryl-tRNA(Sec) selenium transferase activity"/>
    <property type="evidence" value="ECO:0007669"/>
    <property type="project" value="UniProtKB-UniRule"/>
</dbReference>
<evidence type="ECO:0000256" key="3">
    <source>
        <dbReference type="ARBA" id="ARBA00022679"/>
    </source>
</evidence>
<name>A0A377JR64_9HELI</name>
<keyword evidence="2 8" id="KW-0963">Cytoplasm</keyword>
<accession>A0A377JR64</accession>
<evidence type="ECO:0000256" key="2">
    <source>
        <dbReference type="ARBA" id="ARBA00022490"/>
    </source>
</evidence>
<evidence type="ECO:0000256" key="9">
    <source>
        <dbReference type="PIRSR" id="PIRSR618319-50"/>
    </source>
</evidence>
<evidence type="ECO:0000256" key="7">
    <source>
        <dbReference type="ARBA" id="ARBA00044507"/>
    </source>
</evidence>
<keyword evidence="6 8" id="KW-0711">Selenium</keyword>
<evidence type="ECO:0000256" key="4">
    <source>
        <dbReference type="ARBA" id="ARBA00022898"/>
    </source>
</evidence>
<dbReference type="SUPFAM" id="SSF53383">
    <property type="entry name" value="PLP-dependent transferases"/>
    <property type="match status" value="1"/>
</dbReference>
<reference evidence="10 11" key="1">
    <citation type="submission" date="2018-06" db="EMBL/GenBank/DDBJ databases">
        <authorList>
            <consortium name="Pathogen Informatics"/>
            <person name="Doyle S."/>
        </authorList>
    </citation>
    <scope>NUCLEOTIDE SEQUENCE [LARGE SCALE GENOMIC DNA]</scope>
    <source>
        <strain evidence="10 11">NCTC12219</strain>
    </source>
</reference>
<dbReference type="InterPro" id="IPR015421">
    <property type="entry name" value="PyrdxlP-dep_Trfase_major"/>
</dbReference>
<dbReference type="Proteomes" id="UP000255103">
    <property type="component" value="Unassembled WGS sequence"/>
</dbReference>
<proteinExistence type="inferred from homology"/>
<keyword evidence="3 8" id="KW-0808">Transferase</keyword>
<gene>
    <name evidence="8 10" type="primary">selA</name>
    <name evidence="10" type="ORF">NCTC12219_00307</name>
</gene>
<feature type="modified residue" description="N6-(pyridoxal phosphate)lysine" evidence="8 9">
    <location>
        <position position="300"/>
    </location>
</feature>
<dbReference type="PANTHER" id="PTHR32328">
    <property type="entry name" value="L-SERYL-TRNA(SEC) SELENIUM TRANSFERASE"/>
    <property type="match status" value="1"/>
</dbReference>
<comment type="pathway">
    <text evidence="8">Aminoacyl-tRNA biosynthesis; selenocysteinyl-tRNA(Sec) biosynthesis; selenocysteinyl-tRNA(Sec) from L-seryl-tRNA(Sec) (bacterial route): step 1/1.</text>
</comment>
<dbReference type="InterPro" id="IPR018319">
    <property type="entry name" value="SelA-like"/>
</dbReference>
<dbReference type="GO" id="GO:0001514">
    <property type="term" value="P:selenocysteine incorporation"/>
    <property type="evidence" value="ECO:0007669"/>
    <property type="project" value="UniProtKB-UniRule"/>
</dbReference>
<keyword evidence="5 8" id="KW-0648">Protein biosynthesis</keyword>